<protein>
    <submittedName>
        <fullName evidence="1">Uncharacterized protein</fullName>
    </submittedName>
</protein>
<dbReference type="OrthoDB" id="5362512at2759"/>
<dbReference type="EMBL" id="MU254122">
    <property type="protein sequence ID" value="KAG9242031.1"/>
    <property type="molecule type" value="Genomic_DNA"/>
</dbReference>
<dbReference type="PANTHER" id="PTHR33112">
    <property type="entry name" value="DOMAIN PROTEIN, PUTATIVE-RELATED"/>
    <property type="match status" value="1"/>
</dbReference>
<gene>
    <name evidence="1" type="ORF">BJ878DRAFT_426798</name>
</gene>
<name>A0A9P7YYF4_9HELO</name>
<reference evidence="1" key="1">
    <citation type="journal article" date="2021" name="IMA Fungus">
        <title>Genomic characterization of three marine fungi, including Emericellopsis atlantica sp. nov. with signatures of a generalist lifestyle and marine biomass degradation.</title>
        <authorList>
            <person name="Hagestad O.C."/>
            <person name="Hou L."/>
            <person name="Andersen J.H."/>
            <person name="Hansen E.H."/>
            <person name="Altermark B."/>
            <person name="Li C."/>
            <person name="Kuhnert E."/>
            <person name="Cox R.J."/>
            <person name="Crous P.W."/>
            <person name="Spatafora J.W."/>
            <person name="Lail K."/>
            <person name="Amirebrahimi M."/>
            <person name="Lipzen A."/>
            <person name="Pangilinan J."/>
            <person name="Andreopoulos W."/>
            <person name="Hayes R.D."/>
            <person name="Ng V."/>
            <person name="Grigoriev I.V."/>
            <person name="Jackson S.A."/>
            <person name="Sutton T.D.S."/>
            <person name="Dobson A.D.W."/>
            <person name="Rama T."/>
        </authorList>
    </citation>
    <scope>NUCLEOTIDE SEQUENCE</scope>
    <source>
        <strain evidence="1">TRa3180A</strain>
    </source>
</reference>
<dbReference type="Proteomes" id="UP000887226">
    <property type="component" value="Unassembled WGS sequence"/>
</dbReference>
<feature type="non-terminal residue" evidence="1">
    <location>
        <position position="1"/>
    </location>
</feature>
<evidence type="ECO:0000313" key="1">
    <source>
        <dbReference type="EMBL" id="KAG9242031.1"/>
    </source>
</evidence>
<sequence>HTLVDYHFWPSQIQDQPRRWSGWVVQEWLLAPLVLHFSAHQLVWECRTVAAAEQYPNSLPGVLRGVQTAFKSLDTGRRWGGGMAAKDRCKYRSGCAVSRAPSLDEYCGGVYESLLTFANDNLVALSGITKLMQGKLGASSIKFSIKSSILRL</sequence>
<organism evidence="1 2">
    <name type="scientific">Calycina marina</name>
    <dbReference type="NCBI Taxonomy" id="1763456"/>
    <lineage>
        <taxon>Eukaryota</taxon>
        <taxon>Fungi</taxon>
        <taxon>Dikarya</taxon>
        <taxon>Ascomycota</taxon>
        <taxon>Pezizomycotina</taxon>
        <taxon>Leotiomycetes</taxon>
        <taxon>Helotiales</taxon>
        <taxon>Pezizellaceae</taxon>
        <taxon>Calycina</taxon>
    </lineage>
</organism>
<accession>A0A9P7YYF4</accession>
<keyword evidence="2" id="KW-1185">Reference proteome</keyword>
<dbReference type="PANTHER" id="PTHR33112:SF16">
    <property type="entry name" value="HETEROKARYON INCOMPATIBILITY DOMAIN-CONTAINING PROTEIN"/>
    <property type="match status" value="1"/>
</dbReference>
<dbReference type="AlphaFoldDB" id="A0A9P7YYF4"/>
<evidence type="ECO:0000313" key="2">
    <source>
        <dbReference type="Proteomes" id="UP000887226"/>
    </source>
</evidence>
<proteinExistence type="predicted"/>
<comment type="caution">
    <text evidence="1">The sequence shown here is derived from an EMBL/GenBank/DDBJ whole genome shotgun (WGS) entry which is preliminary data.</text>
</comment>